<evidence type="ECO:0000313" key="3">
    <source>
        <dbReference type="EMBL" id="CZT22017.1"/>
    </source>
</evidence>
<proteinExistence type="predicted"/>
<accession>A0A2D3VB27</accession>
<evidence type="ECO:0000313" key="4">
    <source>
        <dbReference type="Proteomes" id="UP000225277"/>
    </source>
</evidence>
<dbReference type="GO" id="GO:0006338">
    <property type="term" value="P:chromatin remodeling"/>
    <property type="evidence" value="ECO:0007669"/>
    <property type="project" value="UniProtKB-ARBA"/>
</dbReference>
<dbReference type="OrthoDB" id="433924at2759"/>
<dbReference type="SUPFAM" id="SSF54160">
    <property type="entry name" value="Chromo domain-like"/>
    <property type="match status" value="1"/>
</dbReference>
<evidence type="ECO:0000256" key="1">
    <source>
        <dbReference type="ARBA" id="ARBA00011353"/>
    </source>
</evidence>
<protein>
    <recommendedName>
        <fullName evidence="2">Chromo domain-containing protein</fullName>
    </recommendedName>
</protein>
<dbReference type="Gene3D" id="2.40.50.40">
    <property type="match status" value="1"/>
</dbReference>
<sequence>MATVPGALFWREGSQPLPTNTQVNHYETKLIKIEVPVGGGGILHAAAAVCIPEGCSFCSQIMEQTPSPIPDNDHPMNDADNINTIPSATLAVVGLGEGLYEVRAIVDSLRSTRTRKFQYKVWWRGYPKDEATWEPLDQGIGENHLYISLFHGDYPQADRPSRQEAAEFGIEQFLWRTPPSP</sequence>
<dbReference type="GeneID" id="35602993"/>
<dbReference type="EMBL" id="FJUY01000012">
    <property type="protein sequence ID" value="CZT22017.1"/>
    <property type="molecule type" value="Genomic_DNA"/>
</dbReference>
<dbReference type="InterPro" id="IPR023780">
    <property type="entry name" value="Chromo_domain"/>
</dbReference>
<dbReference type="InterPro" id="IPR000953">
    <property type="entry name" value="Chromo/chromo_shadow_dom"/>
</dbReference>
<keyword evidence="4" id="KW-1185">Reference proteome</keyword>
<gene>
    <name evidence="3" type="ORF">RCC_07886</name>
</gene>
<evidence type="ECO:0000259" key="2">
    <source>
        <dbReference type="PROSITE" id="PS50013"/>
    </source>
</evidence>
<dbReference type="AlphaFoldDB" id="A0A2D3VB27"/>
<dbReference type="Pfam" id="PF00385">
    <property type="entry name" value="Chromo"/>
    <property type="match status" value="1"/>
</dbReference>
<dbReference type="CDD" id="cd00024">
    <property type="entry name" value="CD_CSD"/>
    <property type="match status" value="1"/>
</dbReference>
<comment type="subunit">
    <text evidence="1">Component of the NuA4 histone acetyltransferase complex.</text>
</comment>
<dbReference type="SMART" id="SM00298">
    <property type="entry name" value="CHROMO"/>
    <property type="match status" value="1"/>
</dbReference>
<feature type="domain" description="Chromo" evidence="2">
    <location>
        <begin position="100"/>
        <end position="162"/>
    </location>
</feature>
<dbReference type="RefSeq" id="XP_023628906.1">
    <property type="nucleotide sequence ID" value="XM_023773138.1"/>
</dbReference>
<dbReference type="Proteomes" id="UP000225277">
    <property type="component" value="Unassembled WGS sequence"/>
</dbReference>
<dbReference type="InterPro" id="IPR016197">
    <property type="entry name" value="Chromo-like_dom_sf"/>
</dbReference>
<organism evidence="3 4">
    <name type="scientific">Ramularia collo-cygni</name>
    <dbReference type="NCBI Taxonomy" id="112498"/>
    <lineage>
        <taxon>Eukaryota</taxon>
        <taxon>Fungi</taxon>
        <taxon>Dikarya</taxon>
        <taxon>Ascomycota</taxon>
        <taxon>Pezizomycotina</taxon>
        <taxon>Dothideomycetes</taxon>
        <taxon>Dothideomycetidae</taxon>
        <taxon>Mycosphaerellales</taxon>
        <taxon>Mycosphaerellaceae</taxon>
        <taxon>Ramularia</taxon>
    </lineage>
</organism>
<name>A0A2D3VB27_9PEZI</name>
<reference evidence="3 4" key="1">
    <citation type="submission" date="2016-03" db="EMBL/GenBank/DDBJ databases">
        <authorList>
            <person name="Ploux O."/>
        </authorList>
    </citation>
    <scope>NUCLEOTIDE SEQUENCE [LARGE SCALE GENOMIC DNA]</scope>
    <source>
        <strain evidence="3 4">URUG2</strain>
    </source>
</reference>
<dbReference type="PROSITE" id="PS50013">
    <property type="entry name" value="CHROMO_2"/>
    <property type="match status" value="1"/>
</dbReference>